<dbReference type="EMBL" id="ML769505">
    <property type="protein sequence ID" value="KAE9396972.1"/>
    <property type="molecule type" value="Genomic_DNA"/>
</dbReference>
<feature type="region of interest" description="Disordered" evidence="1">
    <location>
        <begin position="1"/>
        <end position="95"/>
    </location>
</feature>
<organism evidence="2 3">
    <name type="scientific">Gymnopus androsaceus JB14</name>
    <dbReference type="NCBI Taxonomy" id="1447944"/>
    <lineage>
        <taxon>Eukaryota</taxon>
        <taxon>Fungi</taxon>
        <taxon>Dikarya</taxon>
        <taxon>Basidiomycota</taxon>
        <taxon>Agaricomycotina</taxon>
        <taxon>Agaricomycetes</taxon>
        <taxon>Agaricomycetidae</taxon>
        <taxon>Agaricales</taxon>
        <taxon>Marasmiineae</taxon>
        <taxon>Omphalotaceae</taxon>
        <taxon>Gymnopus</taxon>
    </lineage>
</organism>
<feature type="region of interest" description="Disordered" evidence="1">
    <location>
        <begin position="211"/>
        <end position="234"/>
    </location>
</feature>
<evidence type="ECO:0000256" key="1">
    <source>
        <dbReference type="SAM" id="MobiDB-lite"/>
    </source>
</evidence>
<proteinExistence type="predicted"/>
<protein>
    <submittedName>
        <fullName evidence="2">Uncharacterized protein</fullName>
    </submittedName>
</protein>
<feature type="compositionally biased region" description="Polar residues" evidence="1">
    <location>
        <begin position="31"/>
        <end position="47"/>
    </location>
</feature>
<evidence type="ECO:0000313" key="3">
    <source>
        <dbReference type="Proteomes" id="UP000799118"/>
    </source>
</evidence>
<keyword evidence="3" id="KW-1185">Reference proteome</keyword>
<name>A0A6A4HET5_9AGAR</name>
<accession>A0A6A4HET5</accession>
<dbReference type="Proteomes" id="UP000799118">
    <property type="component" value="Unassembled WGS sequence"/>
</dbReference>
<evidence type="ECO:0000313" key="2">
    <source>
        <dbReference type="EMBL" id="KAE9396972.1"/>
    </source>
</evidence>
<sequence length="584" mass="64545">MDAQAQKDASLISIHPDLQLANGKTKKQKPSSDTFSENTHTPMNNSAEFPEHSDGTSAAPKSTPEVIDEPLASDFECALAMPNPEKPTIKSNESDYQDLNEDEILVLKKAQEKRRARELKKKEGKLAIRNGIAELRETLPTAVMSVVTPKRKPETENLQPVKCSKIAIGGLDTDWKKTVYGHKKAATSRSSLASSDAMTLDVEFEEAPGKFNGDAEAESVAAEREGKSSKGTKAKTASKVRFHNCTRYCTVLDSKVVEDIKLEPANINLIEAEERTTGKPAQPKTHLQLKADLPIILQTNHNIWANSSVQYLRGRGGKWRWPKFCAPHEKIYPDTMNSANSLLPDLLEWCGVQRDQFGINGTNEFCLKLHELWMDHFGALPHITETIVHNGHKIIKLGQNALKFFTDEIECFKTINERQELVEGLLQNDAFLFEFPGPTCSQSSGRFRGTLITKTFAFHLTWALSSCTNSGYPCEALALSTAAVECALTICQTGEPPKRKTARNSDKSFSEEQAPNVAKFFRIAEELKPAKWDEVFSAAEIHLLTVPKAGTGPELKKLLKEASGKNPVAAATEVVEDDPFVVSD</sequence>
<reference evidence="2" key="1">
    <citation type="journal article" date="2019" name="Environ. Microbiol.">
        <title>Fungal ecological strategies reflected in gene transcription - a case study of two litter decomposers.</title>
        <authorList>
            <person name="Barbi F."/>
            <person name="Kohler A."/>
            <person name="Barry K."/>
            <person name="Baskaran P."/>
            <person name="Daum C."/>
            <person name="Fauchery L."/>
            <person name="Ihrmark K."/>
            <person name="Kuo A."/>
            <person name="LaButti K."/>
            <person name="Lipzen A."/>
            <person name="Morin E."/>
            <person name="Grigoriev I.V."/>
            <person name="Henrissat B."/>
            <person name="Lindahl B."/>
            <person name="Martin F."/>
        </authorList>
    </citation>
    <scope>NUCLEOTIDE SEQUENCE</scope>
    <source>
        <strain evidence="2">JB14</strain>
    </source>
</reference>
<dbReference type="AlphaFoldDB" id="A0A6A4HET5"/>
<dbReference type="OrthoDB" id="2755811at2759"/>
<gene>
    <name evidence="2" type="ORF">BT96DRAFT_941297</name>
</gene>